<feature type="transmembrane region" description="Helical" evidence="8">
    <location>
        <begin position="143"/>
        <end position="163"/>
    </location>
</feature>
<comment type="subcellular location">
    <subcellularLocation>
        <location evidence="1">Membrane</location>
        <topology evidence="1">Multi-pass membrane protein</topology>
    </subcellularLocation>
</comment>
<feature type="transmembrane region" description="Helical" evidence="8">
    <location>
        <begin position="328"/>
        <end position="349"/>
    </location>
</feature>
<keyword evidence="10" id="KW-1185">Reference proteome</keyword>
<dbReference type="KEGG" id="prz:GZH47_20140"/>
<feature type="transmembrane region" description="Helical" evidence="8">
    <location>
        <begin position="183"/>
        <end position="200"/>
    </location>
</feature>
<keyword evidence="4" id="KW-0309">Germination</keyword>
<feature type="transmembrane region" description="Helical" evidence="8">
    <location>
        <begin position="299"/>
        <end position="316"/>
    </location>
</feature>
<evidence type="ECO:0000256" key="6">
    <source>
        <dbReference type="ARBA" id="ARBA00022989"/>
    </source>
</evidence>
<feature type="transmembrane region" description="Helical" evidence="8">
    <location>
        <begin position="268"/>
        <end position="287"/>
    </location>
</feature>
<keyword evidence="7 8" id="KW-0472">Membrane</keyword>
<protein>
    <submittedName>
        <fullName evidence="9">Endospore germination permease</fullName>
    </submittedName>
</protein>
<name>A0A6C0P8N2_9BACL</name>
<dbReference type="PANTHER" id="PTHR34975:SF2">
    <property type="entry name" value="SPORE GERMINATION PROTEIN A2"/>
    <property type="match status" value="1"/>
</dbReference>
<feature type="transmembrane region" description="Helical" evidence="8">
    <location>
        <begin position="111"/>
        <end position="131"/>
    </location>
</feature>
<dbReference type="GO" id="GO:0009847">
    <property type="term" value="P:spore germination"/>
    <property type="evidence" value="ECO:0007669"/>
    <property type="project" value="InterPro"/>
</dbReference>
<keyword evidence="5 8" id="KW-0812">Transmembrane</keyword>
<evidence type="ECO:0000256" key="8">
    <source>
        <dbReference type="SAM" id="Phobius"/>
    </source>
</evidence>
<evidence type="ECO:0000256" key="4">
    <source>
        <dbReference type="ARBA" id="ARBA00022544"/>
    </source>
</evidence>
<sequence>MNGTITPFQLSMLLITYIGISNHVMLIPILLDTAKRDAWVSVLFAIIPSVLLGLLYVYIYKHIPSSLSTWAKEKTNTLVWLLFTILFTLYFLVQASISIRDTIMWSNASYLTYTPTWVLGLCLIGICYITARKGLAAIAITNGILLPWIVLFGFYVMTVNFQFKDYSYLFPVLKNPAASIAHGAWYTLSGITEVFLVFFLKDEVKGKLSRMNMTLVVLMLIELTIGPLTGIIAMFGPFEAAKLRYPAYEQWRMASIGSMISQTDFLSIYQWLAGAFMRISLAIYIIHTLWVKKWRQPELLLILISLFLFAFNQIKLSDVRFHDHVKTYYLISSFLCGFMCIVLLPCIWASKNKKAVKRNG</sequence>
<evidence type="ECO:0000256" key="2">
    <source>
        <dbReference type="ARBA" id="ARBA00007998"/>
    </source>
</evidence>
<evidence type="ECO:0000256" key="7">
    <source>
        <dbReference type="ARBA" id="ARBA00023136"/>
    </source>
</evidence>
<dbReference type="AlphaFoldDB" id="A0A6C0P8N2"/>
<evidence type="ECO:0000256" key="1">
    <source>
        <dbReference type="ARBA" id="ARBA00004141"/>
    </source>
</evidence>
<evidence type="ECO:0000313" key="10">
    <source>
        <dbReference type="Proteomes" id="UP000479114"/>
    </source>
</evidence>
<evidence type="ECO:0000256" key="5">
    <source>
        <dbReference type="ARBA" id="ARBA00022692"/>
    </source>
</evidence>
<dbReference type="RefSeq" id="WP_162642734.1">
    <property type="nucleotide sequence ID" value="NZ_CP048286.1"/>
</dbReference>
<gene>
    <name evidence="9" type="ORF">GZH47_20140</name>
</gene>
<dbReference type="Proteomes" id="UP000479114">
    <property type="component" value="Chromosome"/>
</dbReference>
<dbReference type="InterPro" id="IPR004761">
    <property type="entry name" value="Spore_GerAB"/>
</dbReference>
<dbReference type="GO" id="GO:0016020">
    <property type="term" value="C:membrane"/>
    <property type="evidence" value="ECO:0007669"/>
    <property type="project" value="UniProtKB-SubCell"/>
</dbReference>
<proteinExistence type="inferred from homology"/>
<comment type="similarity">
    <text evidence="2">Belongs to the amino acid-polyamine-organocation (APC) superfamily. Spore germination protein (SGP) (TC 2.A.3.9) family.</text>
</comment>
<dbReference type="EMBL" id="CP048286">
    <property type="protein sequence ID" value="QHW32892.1"/>
    <property type="molecule type" value="Genomic_DNA"/>
</dbReference>
<reference evidence="9 10" key="1">
    <citation type="submission" date="2020-02" db="EMBL/GenBank/DDBJ databases">
        <title>Paenibacillus sp. nov., isolated from rhizosphere soil of tomato.</title>
        <authorList>
            <person name="Weon H.-Y."/>
            <person name="Lee S.A."/>
        </authorList>
    </citation>
    <scope>NUCLEOTIDE SEQUENCE [LARGE SCALE GENOMIC DNA]</scope>
    <source>
        <strain evidence="9 10">14171R-81</strain>
    </source>
</reference>
<keyword evidence="3" id="KW-0813">Transport</keyword>
<feature type="transmembrane region" description="Helical" evidence="8">
    <location>
        <begin position="37"/>
        <end position="58"/>
    </location>
</feature>
<feature type="transmembrane region" description="Helical" evidence="8">
    <location>
        <begin position="78"/>
        <end position="99"/>
    </location>
</feature>
<organism evidence="9 10">
    <name type="scientific">Paenibacillus rhizovicinus</name>
    <dbReference type="NCBI Taxonomy" id="2704463"/>
    <lineage>
        <taxon>Bacteria</taxon>
        <taxon>Bacillati</taxon>
        <taxon>Bacillota</taxon>
        <taxon>Bacilli</taxon>
        <taxon>Bacillales</taxon>
        <taxon>Paenibacillaceae</taxon>
        <taxon>Paenibacillus</taxon>
    </lineage>
</organism>
<dbReference type="Pfam" id="PF03845">
    <property type="entry name" value="Spore_permease"/>
    <property type="match status" value="1"/>
</dbReference>
<accession>A0A6C0P8N2</accession>
<dbReference type="NCBIfam" id="TIGR00912">
    <property type="entry name" value="2A0309"/>
    <property type="match status" value="1"/>
</dbReference>
<feature type="transmembrane region" description="Helical" evidence="8">
    <location>
        <begin position="212"/>
        <end position="235"/>
    </location>
</feature>
<feature type="transmembrane region" description="Helical" evidence="8">
    <location>
        <begin position="12"/>
        <end position="31"/>
    </location>
</feature>
<dbReference type="PANTHER" id="PTHR34975">
    <property type="entry name" value="SPORE GERMINATION PROTEIN A2"/>
    <property type="match status" value="1"/>
</dbReference>
<evidence type="ECO:0000256" key="3">
    <source>
        <dbReference type="ARBA" id="ARBA00022448"/>
    </source>
</evidence>
<evidence type="ECO:0000313" key="9">
    <source>
        <dbReference type="EMBL" id="QHW32892.1"/>
    </source>
</evidence>
<keyword evidence="6 8" id="KW-1133">Transmembrane helix</keyword>